<dbReference type="InterPro" id="IPR013783">
    <property type="entry name" value="Ig-like_fold"/>
</dbReference>
<dbReference type="RefSeq" id="WP_165100303.1">
    <property type="nucleotide sequence ID" value="NZ_CP049056.1"/>
</dbReference>
<evidence type="ECO:0000256" key="1">
    <source>
        <dbReference type="SAM" id="MobiDB-lite"/>
    </source>
</evidence>
<name>A0A7L5BZZ2_9RHOB</name>
<evidence type="ECO:0000313" key="3">
    <source>
        <dbReference type="Proteomes" id="UP000503336"/>
    </source>
</evidence>
<sequence>MSGTSGKDGAGRRQDLDGRAESEHTLEKTDAALPNIHTGSVDQYDPHAAAEPQDSETAPGGADSAPNQSRASEPRPDAPDNLPPSVPEGAEPIPEAGIWSDSDIANALGLYLQAGGPRFDDEAVKLDAPDEGVAPASPVFGARETVAADGAAAPAVATAALAVEVTPVADAPSLTLADAAGSEDQPLALEIAAVSPDAVAVTIAGLPEGAALSAGTDNGDGSWTLEPAELQGLTLTPPADFAGRFELAVTAVATDGADTALAAGTIAVAIAPVADAPSLSVAPAAGAEDQPIALEIQAAATDADGSETLSIAISGLPEGAALSAGTDNGDGSWTLDPAELQGLTLTPPAEFAGRFELTVETVAADGAAAPAVATAALAVEVTPVADAPSLTLADAAGSEDQPLALEIAAVSPDAVAVTIAGLPEGAALSAGTDNGDGSWTLEPAELQGLTLTPPADFAGRFELAVTAVATDGADTALAAGTIAVAIAPVADAPSLSVAPAAGAEDQPIALEIQAAATDADGSETLSIAISGLPEGAALSAGTDNGDGSWTLDPAELQGLTLTPPAEFAGRFELTVETVAADGAAAPAVATAALAVEVTPVADAPSLTLADAAGSEDQPLALEIAAVSPDAVAVTIAGLPEGAALSAGTDNGDGSWTLEPAELQGLTLTPPADFAGRFELAVTAVATDGADTALAAGTIAVAIAPVADAPSLSVAPAAGAEDQPIALEIQAAATDADGSETLSIAISGLPEGAALSAGTDNGDGSWTLDPAELQGLTLTPPAEFAGRFELTVETVAADGAAAPAVATAALAVEVTPVADAPSLTLADAAGSEDQPLALEIAAVSPDAVAVTIAGLPEGAALSAGTDNGDGSWTLEPAELQGLTLTPPADFAGRFELAVTAVATDGADTALAAGTIAVAIAPVADAPSLSVAPAAGAEDQPIALEIQAAATDADGSETLSIAISGLPEGAALSAGTDNGDGSWTLDPAELQGLTLTPPAEFAGRFELTVETVAADGAAAPAVATAALAVEVTPVADAPSLTLADAAGSEDQPLALEIAAVSPDAVAVTIAGLPEGAALSAGTDNGDGSWTLEPAELQGLTLTPPADFAGRFELAVTAVATDGADTALAAGTIAVAIAPVADAPSLSVAPAAGAEDQPIALEIQAAATDADGSETLSIAISGLPEGAALSAGTDNGDGSWTLDPAELQGLTLTPPAEFAGRFELTVETVAADGAAAPAVATAALAVEVTPVADAPSLTLADAAGSEDQPLALEIAAVSPDAVAVTIAGLPEGAALSAGTDNGDGSWTLEPAELQGLTLTPPADFAGRFELAVTAVATDGADTALAAGTIAVAIAPVADAPSLSVAPAAGAEDQPIALEIQAAATDADGSETLSIAISGLPEGAALSAGTDNGDGSWTLDPAELQGLTLTPPAEFAGRFELTVETVAADGAAAPAVATAALAVEVTPVADAPSLTLADAAGSEDQPLALEIAAVSPDAVAVTIAGLPEGAALSAGTDNGDGSWTLEPAELQGLTLTPPADFAGRFELAVTAVATDGADTALAAGTIAVAIAPVADAPSLSVAPAAGAEDQPIALEIQAAATDADGSETLSIAISGLPEGAALSAGTDNGDGSWTLDPAELQGLTLTPPAEFAGRFELTVETVAADGAAAPAVATAALAVEVTPVADAPSLTLADAAGSEDQPLALEIAAVSPDAVAVTIAGLPEGAALSAGTDNGDGSWTLEPAELQGLTLTPPADFAGRFELAVTAVATDGADTALAAGTIAVAIAPVADAPSLSVAPAAGAEDQPIALEIQAAATDADGSETLSIAISGLPEGAALSAGTDNGDGSWTLDPAELQGLTLTPPAEFAGRFELTVETVAADGAAAPAVATAALAVEVTPVADAPSLTLADAAGSEDQPLALEIAAVSPDAVAVTIAGLPEGAALSAGTDNGDGSWTLEPAELQGLTLTPPADFAGRFELAVTAVATDGADTALAAGTIAVAIAPVADAPSLSVAPAAGAEDQPIALEIQAAATDADGSETLSIAISGLPEGAALSAGTDNGDGSWTLDPAELQGLTLTPPAEFAGRFELTVETVAADGAAAPAVATAALAVEVTPVADAPSLTLADAAGSEDQPLALEIAAVSPDAVAVTIAGLPEGAALSAGTDNGDGSWTLEPAELQGLTLTPPADFAGRFELAVTAVATDGADTALAAGTIAVAIAPVADAPSLSVAPAAGAEDQPIALEIQAAATDADGSETLSIAISGLPEGAALSAGTDNGDGSWTLDPAELQGLTLTPPAEFAGRFELTVETVAADGAAAPAVATAALAVEVTPVADAPSLTLADAAGSEDQPLALEIAAVSPDAVAVTIAGLPEGAALSAGTDNGDGSWTLEPAELQGLTLTPPADFAGRFELAVTAVATDGADTALAAGTIAVAIAPVADAPSLSVAPAAGAEDQPIALEIQAAATDADGSETLSIAISGLPEGAALSAGTDNGDGSWTLDPAELQGLTLTPPAEFAGRFELTVETVAADGAAAPAVATAALAVEVTPVADAPSLTLADAAGSEDQPLALEIAAVSPDAVAVTIAGLPEGAALSAGTDNGDGSWTLEPAELQGLTLTPPADFAGRFELAVTAVATDGADTALAAGTIAVAIAPVADAPSLSVAPAAGAEDQPIALEIQAAATDADGSETLSIAISGLPEGAALSAGTDNGDGSWTLDPAELQGLTLTPPAEFAGRFELTVETVAADGAAAPAVATAALAVEVTPVADAPSLTLADAAGSEDQPLALEIAAVSPDAVAVTIAGLPEGAALSAGTDNGDGSWTLEPAELQGLTLTPPADFAGRFELAVTAVATDGADTALAAGTIAVAIAPVADAPSLSVAPAAGAEDQPIALEIQAAATDADGSETLSIAISGLPEGAALSAGTDNGDGSWTLDPAELQGLTLTPPAEFAGRFELTVETVAADGAAAPAVATAALAVEVTPVADAPSLTLADAAGSEDQPLALEIAAVSPDAVAVTIAGLPEGAALSAGTDNGDGSWTLEPAELQGLTLTPPADFAGRFELAVTAVATDGADTALAAGTIAVAIAPVADAPSLSVAPAAGAEDQPIALEIQAAATDADGSETLSIAISGLPEGAALSAGTDNGDGSWTLDPAELQGLTLTPPAEFAGRFELTVETVAADGAAAPAVATAALAVEVTPVADAPSLTLADAAGSEDQPLALEIAAVSPDAVAVTIAGLPEGAALSAGTDNGDGSWTLEPAELQGLTLTPPADFAGRFELAVTAVATDGADTALAAGTIAVAIAPVADAPSLSVAPAAGAEDQPIALEIQAAATDADGSETLSIAISGLPEGAALSAGTDNGDGSWTLDPAELQGLTLTPPAEFAGRFELTVETVAADGAAAPAVATAALAVEVTPVADAPSLTLADAAGSEDQPLALEIAAVSPDAVAVTIAGLPEGAALSAGTDNGDGSWTLEPAELQGLTLTPPADFAGRFELAVTAVATDGADTALAAGTIAVAIAPVADAPSLSVAPAAGAEDQPIALEIQAAATDADGSETLSIAISGLPEGAALSAGTDNGDGSWTLDPAELQGLTLTPPAEFAGRFELTVETVAADGAAAPAVATAALAVEVTPVADAPSLTLADAAGSEDQPLALEIAAVSPDAVAVTIAGLPEGAALSAGTDNGDGSWTLEPAELQGLTLTPPADFAGRFELAVTAVATDGADTALAAGTIAVAIAPVADAPSLSVAPAAGAEDQPIALEIQAAATDADGSETLSIAISGLPEGAALSAGTDNGDGSWTLDPAELQGLTLTPPAEFAGRFELTVETVAADGAAAPAVATAALAVEVTPVADAPSLTLADAAGSEDQPLALEIAAVSPDAVAVTIAGLPEGAALSAGTDNGDGSWTLEPAELQGLTLTPPADFAGRFELAVTAVATDGADTALAAGTIAVAIAPVADAPSLSVAPAAGAEDQPIALEIQAAATDADGSETLSIAISGLPEGAALSAGTDNGDGSWTLDPAELQGLTLTPPAEFAGRFELTVETVAADGAAAPAVATAALAVEVTPVADAPSLTLALGEGAPGEGGAASRTISWKMGVRATPAHRVTTCSSSVAICS</sequence>
<dbReference type="Gene3D" id="2.60.40.10">
    <property type="entry name" value="Immunoglobulins"/>
    <property type="match status" value="17"/>
</dbReference>
<gene>
    <name evidence="2" type="ORF">G5B40_15395</name>
</gene>
<dbReference type="Proteomes" id="UP000503336">
    <property type="component" value="Chromosome"/>
</dbReference>
<proteinExistence type="predicted"/>
<keyword evidence="3" id="KW-1185">Reference proteome</keyword>
<dbReference type="EMBL" id="CP049056">
    <property type="protein sequence ID" value="QIE56693.1"/>
    <property type="molecule type" value="Genomic_DNA"/>
</dbReference>
<protein>
    <recommendedName>
        <fullName evidence="4">Tandem-95 repeat protein</fullName>
    </recommendedName>
</protein>
<feature type="region of interest" description="Disordered" evidence="1">
    <location>
        <begin position="1"/>
        <end position="96"/>
    </location>
</feature>
<feature type="compositionally biased region" description="Basic and acidic residues" evidence="1">
    <location>
        <begin position="9"/>
        <end position="30"/>
    </location>
</feature>
<evidence type="ECO:0008006" key="4">
    <source>
        <dbReference type="Google" id="ProtNLM"/>
    </source>
</evidence>
<evidence type="ECO:0000313" key="2">
    <source>
        <dbReference type="EMBL" id="QIE56693.1"/>
    </source>
</evidence>
<accession>A0A7L5BZZ2</accession>
<dbReference type="KEGG" id="hdh:G5B40_15395"/>
<reference evidence="2 3" key="1">
    <citation type="submission" date="2020-02" db="EMBL/GenBank/DDBJ databases">
        <title>complete genome sequence of Rhodobacteraceae bacterium.</title>
        <authorList>
            <person name="Park J."/>
            <person name="Kim Y.-S."/>
            <person name="Kim K.-H."/>
        </authorList>
    </citation>
    <scope>NUCLEOTIDE SEQUENCE [LARGE SCALE GENOMIC DNA]</scope>
    <source>
        <strain evidence="2 3">RR4-56</strain>
    </source>
</reference>
<organism evidence="2 3">
    <name type="scientific">Pikeienuella piscinae</name>
    <dbReference type="NCBI Taxonomy" id="2748098"/>
    <lineage>
        <taxon>Bacteria</taxon>
        <taxon>Pseudomonadati</taxon>
        <taxon>Pseudomonadota</taxon>
        <taxon>Alphaproteobacteria</taxon>
        <taxon>Rhodobacterales</taxon>
        <taxon>Paracoccaceae</taxon>
        <taxon>Pikeienuella</taxon>
    </lineage>
</organism>